<organism evidence="1 2">
    <name type="scientific">Linderina macrospora</name>
    <dbReference type="NCBI Taxonomy" id="4868"/>
    <lineage>
        <taxon>Eukaryota</taxon>
        <taxon>Fungi</taxon>
        <taxon>Fungi incertae sedis</taxon>
        <taxon>Zoopagomycota</taxon>
        <taxon>Kickxellomycotina</taxon>
        <taxon>Kickxellomycetes</taxon>
        <taxon>Kickxellales</taxon>
        <taxon>Kickxellaceae</taxon>
        <taxon>Linderina</taxon>
    </lineage>
</organism>
<name>A0ACC1JE11_9FUNG</name>
<reference evidence="1" key="1">
    <citation type="submission" date="2022-07" db="EMBL/GenBank/DDBJ databases">
        <title>Phylogenomic reconstructions and comparative analyses of Kickxellomycotina fungi.</title>
        <authorList>
            <person name="Reynolds N.K."/>
            <person name="Stajich J.E."/>
            <person name="Barry K."/>
            <person name="Grigoriev I.V."/>
            <person name="Crous P."/>
            <person name="Smith M.E."/>
        </authorList>
    </citation>
    <scope>NUCLEOTIDE SEQUENCE</scope>
    <source>
        <strain evidence="1">NRRL 5244</strain>
    </source>
</reference>
<sequence>DEKTLYLSESINKNWDITSIIYAFDLDSKVGEISNKCAFVDFGKLDKTAGADIDGMRFDTQENLNVACNGIGKVANISPAGKLLAYTDVAGIVDITNLEFGGKSGTDLYVGGTCKDNKKKGCVSVYTGKVAGRAFTDLQQY</sequence>
<accession>A0ACC1JE11</accession>
<protein>
    <submittedName>
        <fullName evidence="1">Uncharacterized protein</fullName>
    </submittedName>
</protein>
<gene>
    <name evidence="1" type="ORF">FBU59_001437</name>
</gene>
<dbReference type="EMBL" id="JANBPW010000632">
    <property type="protein sequence ID" value="KAJ1948780.1"/>
    <property type="molecule type" value="Genomic_DNA"/>
</dbReference>
<keyword evidence="2" id="KW-1185">Reference proteome</keyword>
<dbReference type="Proteomes" id="UP001150603">
    <property type="component" value="Unassembled WGS sequence"/>
</dbReference>
<evidence type="ECO:0000313" key="2">
    <source>
        <dbReference type="Proteomes" id="UP001150603"/>
    </source>
</evidence>
<feature type="non-terminal residue" evidence="1">
    <location>
        <position position="1"/>
    </location>
</feature>
<comment type="caution">
    <text evidence="1">The sequence shown here is derived from an EMBL/GenBank/DDBJ whole genome shotgun (WGS) entry which is preliminary data.</text>
</comment>
<evidence type="ECO:0000313" key="1">
    <source>
        <dbReference type="EMBL" id="KAJ1948780.1"/>
    </source>
</evidence>
<proteinExistence type="predicted"/>